<gene>
    <name evidence="2" type="ORF">CSSPTR1EN2_LOCUS3071</name>
</gene>
<keyword evidence="3" id="KW-1185">Reference proteome</keyword>
<proteinExistence type="predicted"/>
<evidence type="ECO:0000313" key="2">
    <source>
        <dbReference type="EMBL" id="CAK9195681.1"/>
    </source>
</evidence>
<protein>
    <recommendedName>
        <fullName evidence="4">Secreted protein</fullName>
    </recommendedName>
</protein>
<accession>A0ABP0TFV7</accession>
<sequence>MDFLFVVYKMLVISFAVSGAKGEGREAGRERKGLGFLVTSRADPSSQYAATTTRDRHRISVRKMERSYQEEGRGVEIIRRSLDRVLGEDFFFLFGVV</sequence>
<organism evidence="2 3">
    <name type="scientific">Sphagnum troendelagicum</name>
    <dbReference type="NCBI Taxonomy" id="128251"/>
    <lineage>
        <taxon>Eukaryota</taxon>
        <taxon>Viridiplantae</taxon>
        <taxon>Streptophyta</taxon>
        <taxon>Embryophyta</taxon>
        <taxon>Bryophyta</taxon>
        <taxon>Sphagnophytina</taxon>
        <taxon>Sphagnopsida</taxon>
        <taxon>Sphagnales</taxon>
        <taxon>Sphagnaceae</taxon>
        <taxon>Sphagnum</taxon>
    </lineage>
</organism>
<feature type="chain" id="PRO_5045159671" description="Secreted protein" evidence="1">
    <location>
        <begin position="23"/>
        <end position="97"/>
    </location>
</feature>
<dbReference type="EMBL" id="OZ019903">
    <property type="protein sequence ID" value="CAK9195681.1"/>
    <property type="molecule type" value="Genomic_DNA"/>
</dbReference>
<reference evidence="2" key="1">
    <citation type="submission" date="2024-02" db="EMBL/GenBank/DDBJ databases">
        <authorList>
            <consortium name="ELIXIR-Norway"/>
            <consortium name="Elixir Norway"/>
        </authorList>
    </citation>
    <scope>NUCLEOTIDE SEQUENCE</scope>
</reference>
<dbReference type="Proteomes" id="UP001497512">
    <property type="component" value="Chromosome 11"/>
</dbReference>
<evidence type="ECO:0008006" key="4">
    <source>
        <dbReference type="Google" id="ProtNLM"/>
    </source>
</evidence>
<keyword evidence="1" id="KW-0732">Signal</keyword>
<evidence type="ECO:0000256" key="1">
    <source>
        <dbReference type="SAM" id="SignalP"/>
    </source>
</evidence>
<name>A0ABP0TFV7_9BRYO</name>
<evidence type="ECO:0000313" key="3">
    <source>
        <dbReference type="Proteomes" id="UP001497512"/>
    </source>
</evidence>
<feature type="signal peptide" evidence="1">
    <location>
        <begin position="1"/>
        <end position="22"/>
    </location>
</feature>